<reference evidence="4" key="1">
    <citation type="journal article" date="2020" name="Genome Biol.">
        <title>Gamete binning: chromosome-level and haplotype-resolved genome assembly enabled by high-throughput single-cell sequencing of gamete genomes.</title>
        <authorList>
            <person name="Campoy J.A."/>
            <person name="Sun H."/>
            <person name="Goel M."/>
            <person name="Jiao W.-B."/>
            <person name="Folz-Donahue K."/>
            <person name="Wang N."/>
            <person name="Rubio M."/>
            <person name="Liu C."/>
            <person name="Kukat C."/>
            <person name="Ruiz D."/>
            <person name="Huettel B."/>
            <person name="Schneeberger K."/>
        </authorList>
    </citation>
    <scope>NUCLEOTIDE SEQUENCE [LARGE SCALE GENOMIC DNA]</scope>
    <source>
        <strain evidence="4">cv. Rojo Pasion</strain>
    </source>
</reference>
<evidence type="ECO:0000313" key="2">
    <source>
        <dbReference type="EMBL" id="CAB4303660.1"/>
    </source>
</evidence>
<dbReference type="AlphaFoldDB" id="A0A6J5UDC0"/>
<gene>
    <name evidence="1" type="ORF">CURHAP_LOCUS20326</name>
    <name evidence="2" type="ORF">ORAREDHAP_LOCUS20105</name>
</gene>
<sequence>MATFLSTMNTTTVMVMAPVPNLLANTVTTITVANTTSVTKFQPCVPPTPLEENEVDEECVIDKDADELAIELSTQVDLPIEKLTLIERKESTQRDKTQKVVEVEDRNTIQSETAIPRNVDLQSSKRGGWNMNQSYALIIDMVI</sequence>
<keyword evidence="4" id="KW-1185">Reference proteome</keyword>
<dbReference type="EMBL" id="CAEKKB010000003">
    <property type="protein sequence ID" value="CAB4303660.1"/>
    <property type="molecule type" value="Genomic_DNA"/>
</dbReference>
<protein>
    <submittedName>
        <fullName evidence="1">Uncharacterized protein</fullName>
    </submittedName>
</protein>
<dbReference type="Proteomes" id="UP000507222">
    <property type="component" value="Unassembled WGS sequence"/>
</dbReference>
<organism evidence="1 3">
    <name type="scientific">Prunus armeniaca</name>
    <name type="common">Apricot</name>
    <name type="synonym">Armeniaca vulgaris</name>
    <dbReference type="NCBI Taxonomy" id="36596"/>
    <lineage>
        <taxon>Eukaryota</taxon>
        <taxon>Viridiplantae</taxon>
        <taxon>Streptophyta</taxon>
        <taxon>Embryophyta</taxon>
        <taxon>Tracheophyta</taxon>
        <taxon>Spermatophyta</taxon>
        <taxon>Magnoliopsida</taxon>
        <taxon>eudicotyledons</taxon>
        <taxon>Gunneridae</taxon>
        <taxon>Pentapetalae</taxon>
        <taxon>rosids</taxon>
        <taxon>fabids</taxon>
        <taxon>Rosales</taxon>
        <taxon>Rosaceae</taxon>
        <taxon>Amygdaloideae</taxon>
        <taxon>Amygdaleae</taxon>
        <taxon>Prunus</taxon>
    </lineage>
</organism>
<accession>A0A6J5UDC0</accession>
<name>A0A6J5UDC0_PRUAR</name>
<dbReference type="Proteomes" id="UP000507245">
    <property type="component" value="Unassembled WGS sequence"/>
</dbReference>
<evidence type="ECO:0000313" key="3">
    <source>
        <dbReference type="Proteomes" id="UP000507222"/>
    </source>
</evidence>
<evidence type="ECO:0000313" key="1">
    <source>
        <dbReference type="EMBL" id="CAB4273145.1"/>
    </source>
</evidence>
<reference evidence="1 3" key="2">
    <citation type="submission" date="2020-05" db="EMBL/GenBank/DDBJ databases">
        <authorList>
            <person name="Campoy J."/>
            <person name="Schneeberger K."/>
            <person name="Spophaly S."/>
        </authorList>
    </citation>
    <scope>NUCLEOTIDE SEQUENCE [LARGE SCALE GENOMIC DNA]</scope>
    <source>
        <strain evidence="1">PruArmRojPasFocal</strain>
    </source>
</reference>
<evidence type="ECO:0000313" key="4">
    <source>
        <dbReference type="Proteomes" id="UP000507245"/>
    </source>
</evidence>
<proteinExistence type="predicted"/>
<dbReference type="EMBL" id="CAEKDK010000003">
    <property type="protein sequence ID" value="CAB4273145.1"/>
    <property type="molecule type" value="Genomic_DNA"/>
</dbReference>